<evidence type="ECO:0000256" key="1">
    <source>
        <dbReference type="ARBA" id="ARBA00004651"/>
    </source>
</evidence>
<evidence type="ECO:0000259" key="8">
    <source>
        <dbReference type="PROSITE" id="PS50928"/>
    </source>
</evidence>
<dbReference type="PANTHER" id="PTHR30043">
    <property type="entry name" value="PHOSPHONATES TRANSPORT SYSTEM PERMEASE PROTEIN"/>
    <property type="match status" value="1"/>
</dbReference>
<dbReference type="PROSITE" id="PS50928">
    <property type="entry name" value="ABC_TM1"/>
    <property type="match status" value="1"/>
</dbReference>
<feature type="transmembrane region" description="Helical" evidence="7">
    <location>
        <begin position="327"/>
        <end position="345"/>
    </location>
</feature>
<reference evidence="9 10" key="1">
    <citation type="journal article" date="2014" name="PLoS ONE">
        <title>Reduction of Hydrogen Peroxide Accumulation and Toxicity by a Catalase from Mycoplasma iowae.</title>
        <authorList>
            <person name="Pritchard R.E."/>
            <person name="Prassinos A.J."/>
            <person name="Osborne J.D."/>
            <person name="Raviv Z."/>
            <person name="Balish M.F."/>
        </authorList>
    </citation>
    <scope>NUCLEOTIDE SEQUENCE [LARGE SCALE GENOMIC DNA]</scope>
    <source>
        <strain evidence="9 10">DK-CPA</strain>
    </source>
</reference>
<feature type="transmembrane region" description="Helical" evidence="7">
    <location>
        <begin position="388"/>
        <end position="409"/>
    </location>
</feature>
<feature type="transmembrane region" description="Helical" evidence="7">
    <location>
        <begin position="451"/>
        <end position="468"/>
    </location>
</feature>
<dbReference type="GO" id="GO:0005886">
    <property type="term" value="C:plasma membrane"/>
    <property type="evidence" value="ECO:0007669"/>
    <property type="project" value="UniProtKB-SubCell"/>
</dbReference>
<evidence type="ECO:0000256" key="7">
    <source>
        <dbReference type="SAM" id="Phobius"/>
    </source>
</evidence>
<dbReference type="Gene3D" id="1.10.3720.10">
    <property type="entry name" value="MetI-like"/>
    <property type="match status" value="2"/>
</dbReference>
<dbReference type="AlphaFoldDB" id="A0A084U495"/>
<feature type="transmembrane region" description="Helical" evidence="7">
    <location>
        <begin position="53"/>
        <end position="75"/>
    </location>
</feature>
<keyword evidence="5 7" id="KW-1133">Transmembrane helix</keyword>
<sequence length="604" mass="71162">MLLFLKIKNLYSMVQLIKFQEKSLLIIMDKKIKSNVFYSWISPNKNYRKLNPWIKWTISALILILIILSFVNVGFKITPNGTNVFFENIKQLFNFSDNSKYFPNQSLWNVSFNYLLLTIKQTLIGTITGFALALISSYLSFKNFTNKYTSYFINLIVNVLRFVPILFFIYYIQLSFSKELGLFIVLLWFTWLWSHKYLIEIYRNIDYSLYFQKIVEGNNKFISFWTTVFYQVNTRIISLFLFSFESNVRWSTILGSLGLIGIGQLIQQGTEDFSTMGIPVLMISLFLIFLEIFIYVFKKILIEEKIPFLKNNWNQNQYLKFRKFKKIFSVVIFVVLISFIFYCFTTTDFNSLKTDSGWIFLSAIFSPDWNILNSSSLTIPIWNQILNLFSQAIVAVTISLLFLLITLFLGNKFLFRKTYFVMHILNSIVRAIPAVAILFIVDSIYFDTSSALTIALSVSLATSLFKVINEKSEKLNEYNIQIMFLTGHSRLMIFKNYILFKLKNDILTVGTFEFENTFRNLIIYGSYSGASEISSQLDYFFKRSLYDKMGAFLWLIFILIMLLNIVLSIFRIFYINDFRIGKQKFLNLKSKIKRSIKWKTLHFH</sequence>
<evidence type="ECO:0000256" key="6">
    <source>
        <dbReference type="ARBA" id="ARBA00023136"/>
    </source>
</evidence>
<keyword evidence="3" id="KW-1003">Cell membrane</keyword>
<evidence type="ECO:0000313" key="9">
    <source>
        <dbReference type="EMBL" id="KFB07781.1"/>
    </source>
</evidence>
<evidence type="ECO:0000256" key="3">
    <source>
        <dbReference type="ARBA" id="ARBA00022475"/>
    </source>
</evidence>
<keyword evidence="4 7" id="KW-0812">Transmembrane</keyword>
<feature type="transmembrane region" description="Helical" evidence="7">
    <location>
        <begin position="421"/>
        <end position="445"/>
    </location>
</feature>
<dbReference type="EMBL" id="AWQU01000063">
    <property type="protein sequence ID" value="KFB07781.1"/>
    <property type="molecule type" value="Genomic_DNA"/>
</dbReference>
<dbReference type="InterPro" id="IPR000515">
    <property type="entry name" value="MetI-like"/>
</dbReference>
<feature type="transmembrane region" description="Helical" evidence="7">
    <location>
        <begin position="151"/>
        <end position="174"/>
    </location>
</feature>
<comment type="caution">
    <text evidence="9">The sequence shown here is derived from an EMBL/GenBank/DDBJ whole genome shotgun (WGS) entry which is preliminary data.</text>
</comment>
<dbReference type="GO" id="GO:0055085">
    <property type="term" value="P:transmembrane transport"/>
    <property type="evidence" value="ECO:0007669"/>
    <property type="project" value="InterPro"/>
</dbReference>
<feature type="transmembrane region" description="Helical" evidence="7">
    <location>
        <begin position="278"/>
        <end position="297"/>
    </location>
</feature>
<dbReference type="InterPro" id="IPR035906">
    <property type="entry name" value="MetI-like_sf"/>
</dbReference>
<keyword evidence="2" id="KW-0813">Transport</keyword>
<dbReference type="Proteomes" id="UP000028523">
    <property type="component" value="Unassembled WGS sequence"/>
</dbReference>
<evidence type="ECO:0000313" key="10">
    <source>
        <dbReference type="Proteomes" id="UP000028523"/>
    </source>
</evidence>
<proteinExistence type="predicted"/>
<evidence type="ECO:0000256" key="4">
    <source>
        <dbReference type="ARBA" id="ARBA00022692"/>
    </source>
</evidence>
<keyword evidence="10" id="KW-1185">Reference proteome</keyword>
<dbReference type="PANTHER" id="PTHR30043:SF1">
    <property type="entry name" value="ABC TRANSPORT SYSTEM PERMEASE PROTEIN P69"/>
    <property type="match status" value="1"/>
</dbReference>
<feature type="transmembrane region" description="Helical" evidence="7">
    <location>
        <begin position="551"/>
        <end position="574"/>
    </location>
</feature>
<keyword evidence="6 7" id="KW-0472">Membrane</keyword>
<comment type="subcellular location">
    <subcellularLocation>
        <location evidence="1">Cell membrane</location>
        <topology evidence="1">Multi-pass membrane protein</topology>
    </subcellularLocation>
</comment>
<gene>
    <name evidence="9" type="primary">phnE</name>
    <name evidence="9" type="ORF">P271_642</name>
</gene>
<dbReference type="SUPFAM" id="SSF161098">
    <property type="entry name" value="MetI-like"/>
    <property type="match status" value="2"/>
</dbReference>
<feature type="domain" description="ABC transmembrane type-1" evidence="8">
    <location>
        <begin position="111"/>
        <end position="294"/>
    </location>
</feature>
<protein>
    <submittedName>
        <fullName evidence="9">ABC thiamine transporter permease subunit</fullName>
    </submittedName>
</protein>
<name>A0A084U495_MALIO</name>
<feature type="transmembrane region" description="Helical" evidence="7">
    <location>
        <begin position="220"/>
        <end position="242"/>
    </location>
</feature>
<accession>A0A084U495</accession>
<evidence type="ECO:0000256" key="2">
    <source>
        <dbReference type="ARBA" id="ARBA00022448"/>
    </source>
</evidence>
<feature type="transmembrane region" description="Helical" evidence="7">
    <location>
        <begin position="180"/>
        <end position="199"/>
    </location>
</feature>
<feature type="transmembrane region" description="Helical" evidence="7">
    <location>
        <begin position="114"/>
        <end position="139"/>
    </location>
</feature>
<organism evidence="9 10">
    <name type="scientific">Malacoplasma iowae DK-CPA</name>
    <dbReference type="NCBI Taxonomy" id="1394179"/>
    <lineage>
        <taxon>Bacteria</taxon>
        <taxon>Bacillati</taxon>
        <taxon>Mycoplasmatota</taxon>
        <taxon>Mycoplasmoidales</taxon>
        <taxon>Mycoplasmoidaceae</taxon>
        <taxon>Malacoplasma</taxon>
    </lineage>
</organism>
<evidence type="ECO:0000256" key="5">
    <source>
        <dbReference type="ARBA" id="ARBA00022989"/>
    </source>
</evidence>